<sequence length="292" mass="31946">MNRMPTPSRSLLRYLRGFCYTDAQSKKTFEGCYAFSTTVVAASGHSKWATIKHDKAKVDMKRNKQRSMLAQQIELMSKLYGPDLDANPRLKTVVADAKRQGLPKDVLEAAIKRGQGLSTTGKPLESLTIEAVFAGGVAAIIECSTETKAKTLMDVRNILTKHSGNQSPVQFLFKRRGIIVLKHPLPEGVTVEGIMECALEVDGFEDIDECDNGTVELVSEPNAVRAVADAVVGKLGVDIQSLEITWQAMDLVDPPPDNALLIESAVKKIEEMAEVQQVYLNMRRGEGAAARS</sequence>
<name>A0A0D2AHE5_9PEZI</name>
<dbReference type="Proteomes" id="UP000053259">
    <property type="component" value="Unassembled WGS sequence"/>
</dbReference>
<dbReference type="Pfam" id="PF20772">
    <property type="entry name" value="TACO1_YebC_N"/>
    <property type="match status" value="1"/>
</dbReference>
<dbReference type="HAMAP" id="MF_00693">
    <property type="entry name" value="Transcrip_reg_TACO1"/>
    <property type="match status" value="1"/>
</dbReference>
<evidence type="ECO:0000259" key="4">
    <source>
        <dbReference type="Pfam" id="PF20772"/>
    </source>
</evidence>
<dbReference type="InterPro" id="IPR026564">
    <property type="entry name" value="Transcrip_reg_TACO1-like_dom3"/>
</dbReference>
<dbReference type="InParanoid" id="A0A0D2AHE5"/>
<reference evidence="5 6" key="1">
    <citation type="submission" date="2015-01" db="EMBL/GenBank/DDBJ databases">
        <title>The Genome Sequence of Ochroconis gallopava CBS43764.</title>
        <authorList>
            <consortium name="The Broad Institute Genomics Platform"/>
            <person name="Cuomo C."/>
            <person name="de Hoog S."/>
            <person name="Gorbushina A."/>
            <person name="Stielow B."/>
            <person name="Teixiera M."/>
            <person name="Abouelleil A."/>
            <person name="Chapman S.B."/>
            <person name="Priest M."/>
            <person name="Young S.K."/>
            <person name="Wortman J."/>
            <person name="Nusbaum C."/>
            <person name="Birren B."/>
        </authorList>
    </citation>
    <scope>NUCLEOTIDE SEQUENCE [LARGE SCALE GENOMIC DNA]</scope>
    <source>
        <strain evidence="5 6">CBS 43764</strain>
    </source>
</reference>
<dbReference type="OrthoDB" id="2017544at2759"/>
<organism evidence="5 6">
    <name type="scientific">Verruconis gallopava</name>
    <dbReference type="NCBI Taxonomy" id="253628"/>
    <lineage>
        <taxon>Eukaryota</taxon>
        <taxon>Fungi</taxon>
        <taxon>Dikarya</taxon>
        <taxon>Ascomycota</taxon>
        <taxon>Pezizomycotina</taxon>
        <taxon>Dothideomycetes</taxon>
        <taxon>Pleosporomycetidae</taxon>
        <taxon>Venturiales</taxon>
        <taxon>Sympoventuriaceae</taxon>
        <taxon>Verruconis</taxon>
    </lineage>
</organism>
<dbReference type="PANTHER" id="PTHR12532:SF0">
    <property type="entry name" value="TRANSLATIONAL ACTIVATOR OF CYTOCHROME C OXIDASE 1"/>
    <property type="match status" value="1"/>
</dbReference>
<dbReference type="Gene3D" id="1.10.10.200">
    <property type="match status" value="1"/>
</dbReference>
<keyword evidence="6" id="KW-1185">Reference proteome</keyword>
<dbReference type="Pfam" id="PF01709">
    <property type="entry name" value="Transcrip_reg"/>
    <property type="match status" value="1"/>
</dbReference>
<feature type="domain" description="TACO1/YebC-like N-terminal" evidence="4">
    <location>
        <begin position="46"/>
        <end position="116"/>
    </location>
</feature>
<comment type="similarity">
    <text evidence="2">Belongs to the TACO1 family.</text>
</comment>
<gene>
    <name evidence="5" type="ORF">PV09_09799</name>
</gene>
<proteinExistence type="inferred from homology"/>
<dbReference type="InterPro" id="IPR049083">
    <property type="entry name" value="TACO1_YebC_N"/>
</dbReference>
<dbReference type="AlphaFoldDB" id="A0A0D2AHE5"/>
<dbReference type="PANTHER" id="PTHR12532">
    <property type="entry name" value="TRANSLATIONAL ACTIVATOR OF CYTOCHROME C OXIDASE 1"/>
    <property type="match status" value="1"/>
</dbReference>
<dbReference type="InterPro" id="IPR048300">
    <property type="entry name" value="TACO1_YebC-like_2nd/3rd_dom"/>
</dbReference>
<feature type="domain" description="TACO1/YebC-like second and third" evidence="3">
    <location>
        <begin position="125"/>
        <end position="282"/>
    </location>
</feature>
<protein>
    <submittedName>
        <fullName evidence="5">Uncharacterized protein</fullName>
    </submittedName>
</protein>
<evidence type="ECO:0000259" key="3">
    <source>
        <dbReference type="Pfam" id="PF01709"/>
    </source>
</evidence>
<dbReference type="HOGENOM" id="CLU_062974_1_2_1"/>
<accession>A0A0D2AHE5</accession>
<evidence type="ECO:0000313" key="6">
    <source>
        <dbReference type="Proteomes" id="UP000053259"/>
    </source>
</evidence>
<dbReference type="GO" id="GO:0005739">
    <property type="term" value="C:mitochondrion"/>
    <property type="evidence" value="ECO:0007669"/>
    <property type="project" value="UniProtKB-SubCell"/>
</dbReference>
<dbReference type="InterPro" id="IPR017856">
    <property type="entry name" value="Integrase-like_N"/>
</dbReference>
<evidence type="ECO:0000313" key="5">
    <source>
        <dbReference type="EMBL" id="KIV98363.1"/>
    </source>
</evidence>
<dbReference type="SUPFAM" id="SSF75625">
    <property type="entry name" value="YebC-like"/>
    <property type="match status" value="1"/>
</dbReference>
<dbReference type="InterPro" id="IPR002876">
    <property type="entry name" value="Transcrip_reg_TACO1-like"/>
</dbReference>
<dbReference type="GeneID" id="27317772"/>
<dbReference type="Gene3D" id="3.30.70.980">
    <property type="match status" value="2"/>
</dbReference>
<dbReference type="STRING" id="253628.A0A0D2AHE5"/>
<dbReference type="FunFam" id="1.10.10.200:FF:000002">
    <property type="entry name" value="Probable transcriptional regulatory protein CLM62_37755"/>
    <property type="match status" value="1"/>
</dbReference>
<comment type="subcellular location">
    <subcellularLocation>
        <location evidence="1">Mitochondrion</location>
    </subcellularLocation>
</comment>
<dbReference type="EMBL" id="KN847717">
    <property type="protein sequence ID" value="KIV98363.1"/>
    <property type="molecule type" value="Genomic_DNA"/>
</dbReference>
<dbReference type="VEuPathDB" id="FungiDB:PV09_09799"/>
<dbReference type="FunCoup" id="A0A0D2AHE5">
    <property type="interactions" value="306"/>
</dbReference>
<dbReference type="InterPro" id="IPR029072">
    <property type="entry name" value="YebC-like"/>
</dbReference>
<dbReference type="RefSeq" id="XP_016208233.1">
    <property type="nucleotide sequence ID" value="XM_016363941.1"/>
</dbReference>
<evidence type="ECO:0000256" key="2">
    <source>
        <dbReference type="ARBA" id="ARBA00008724"/>
    </source>
</evidence>
<evidence type="ECO:0000256" key="1">
    <source>
        <dbReference type="ARBA" id="ARBA00004173"/>
    </source>
</evidence>